<dbReference type="STRING" id="722438.F539_02395"/>
<evidence type="ECO:0000256" key="3">
    <source>
        <dbReference type="ARBA" id="ARBA00022741"/>
    </source>
</evidence>
<dbReference type="PATRIC" id="fig|722438.3.peg.480"/>
<evidence type="ECO:0000256" key="2">
    <source>
        <dbReference type="ARBA" id="ARBA00022490"/>
    </source>
</evidence>
<evidence type="ECO:0000256" key="5">
    <source>
        <dbReference type="ARBA" id="ARBA00023134"/>
    </source>
</evidence>
<dbReference type="RefSeq" id="WP_010874781.1">
    <property type="nucleotide sequence ID" value="NZ_CP010546.1"/>
</dbReference>
<dbReference type="HAMAP" id="MF_00920">
    <property type="entry name" value="FtsY"/>
    <property type="match status" value="1"/>
</dbReference>
<dbReference type="InterPro" id="IPR003593">
    <property type="entry name" value="AAA+_ATPase"/>
</dbReference>
<dbReference type="KEGG" id="mpj:MPNE_0498"/>
<evidence type="ECO:0000313" key="12">
    <source>
        <dbReference type="Proteomes" id="UP000007756"/>
    </source>
</evidence>
<comment type="subunit">
    <text evidence="9">Part of the signal recognition particle protein translocation system, which is composed of SRP and FtsY.</text>
</comment>
<evidence type="ECO:0000256" key="7">
    <source>
        <dbReference type="ARBA" id="ARBA00023170"/>
    </source>
</evidence>
<dbReference type="Pfam" id="PF02881">
    <property type="entry name" value="SRP54_N"/>
    <property type="match status" value="1"/>
</dbReference>
<accession>A0A0H3DKE9</accession>
<dbReference type="GO" id="GO:0006614">
    <property type="term" value="P:SRP-dependent cotranslational protein targeting to membrane"/>
    <property type="evidence" value="ECO:0007669"/>
    <property type="project" value="InterPro"/>
</dbReference>
<dbReference type="InterPro" id="IPR000897">
    <property type="entry name" value="SRP54_GTPase_dom"/>
</dbReference>
<dbReference type="PROSITE" id="PS00300">
    <property type="entry name" value="SRP54"/>
    <property type="match status" value="1"/>
</dbReference>
<evidence type="ECO:0000256" key="1">
    <source>
        <dbReference type="ARBA" id="ARBA00022475"/>
    </source>
</evidence>
<protein>
    <recommendedName>
        <fullName evidence="9">Signal recognition particle receptor FtsY</fullName>
        <shortName evidence="9">SRP receptor</shortName>
        <ecNumber evidence="9">3.6.5.4</ecNumber>
    </recommendedName>
</protein>
<gene>
    <name evidence="9 11" type="primary">ftsY</name>
    <name evidence="11" type="ordered locus">MPNE_0498</name>
</gene>
<dbReference type="InterPro" id="IPR042101">
    <property type="entry name" value="SRP54_N_sf"/>
</dbReference>
<dbReference type="Proteomes" id="UP000007756">
    <property type="component" value="Chromosome"/>
</dbReference>
<dbReference type="GO" id="GO:0005047">
    <property type="term" value="F:signal recognition particle binding"/>
    <property type="evidence" value="ECO:0007669"/>
    <property type="project" value="TreeGrafter"/>
</dbReference>
<dbReference type="GO" id="GO:0005525">
    <property type="term" value="F:GTP binding"/>
    <property type="evidence" value="ECO:0007669"/>
    <property type="project" value="UniProtKB-UniRule"/>
</dbReference>
<comment type="similarity">
    <text evidence="9">Belongs to the GTP-binding SRP family. FtsY subfamily.</text>
</comment>
<comment type="subcellular location">
    <subcellularLocation>
        <location evidence="9">Cell membrane</location>
        <topology evidence="9">Peripheral membrane protein</topology>
        <orientation evidence="9">Cytoplasmic side</orientation>
    </subcellularLocation>
    <subcellularLocation>
        <location evidence="9">Cytoplasm</location>
    </subcellularLocation>
</comment>
<dbReference type="SMART" id="SM00962">
    <property type="entry name" value="SRP54"/>
    <property type="match status" value="1"/>
</dbReference>
<keyword evidence="6 9" id="KW-0472">Membrane</keyword>
<dbReference type="Pfam" id="PF00448">
    <property type="entry name" value="SRP54"/>
    <property type="match status" value="1"/>
</dbReference>
<feature type="binding site" evidence="9">
    <location>
        <begin position="143"/>
        <end position="150"/>
    </location>
    <ligand>
        <name>GTP</name>
        <dbReference type="ChEBI" id="CHEBI:37565"/>
    </ligand>
</feature>
<dbReference type="PANTHER" id="PTHR43134">
    <property type="entry name" value="SIGNAL RECOGNITION PARTICLE RECEPTOR SUBUNIT ALPHA"/>
    <property type="match status" value="1"/>
</dbReference>
<reference evidence="11 12" key="1">
    <citation type="journal article" date="2010" name="Appl. Environ. Microbiol.">
        <title>Targeted chromosomal knockouts in Mycoplasma pneumoniae.</title>
        <authorList>
            <person name="Krishnakumar R."/>
            <person name="Assad-Garcia N."/>
            <person name="Benders G.A."/>
            <person name="Phan Q."/>
            <person name="Montague M.G."/>
            <person name="Glass J.I."/>
        </authorList>
    </citation>
    <scope>NUCLEOTIDE SEQUENCE [LARGE SCALE GENOMIC DNA]</scope>
    <source>
        <strain evidence="12">ATCC 15531 / DSM 22911 / NBRC 14401 / NCTC 10119 / FH</strain>
    </source>
</reference>
<sequence>MSFIHKLIQKFKPKKKLVDQVQQAVQEKSFFQANQKSYYQGLNKSANSFANTINKLAANYVTVNEQFQESLFEELVLLDIGYHAATKICDAIVQELKLQRVSDPQLIQEIIVDKLIVYYIQDKLFETDLTVEANKTNVYLFVGVNGVGKTTSLAKLADQLTKQNKRVLMVAGDTFRAGAVAQLAEWAQRIGCDIVLPNPKEETPAVIFRGVQQGIQNEYDFVLCDTSGRLQNKTNLMNELKKIYQIVQKVSSAKPQETLLVLDGTTGQSGLAQAKVFNEFTELTGIILTKMDSSSKGGIILAIKDLFNLPVKLIGFGETTADLAAFDLEQYVLGLTKNLSLNHEPNQT</sequence>
<evidence type="ECO:0000256" key="6">
    <source>
        <dbReference type="ARBA" id="ARBA00023136"/>
    </source>
</evidence>
<feature type="domain" description="SRP54-type proteins GTP-binding" evidence="10">
    <location>
        <begin position="310"/>
        <end position="323"/>
    </location>
</feature>
<keyword evidence="2 9" id="KW-0963">Cytoplasm</keyword>
<keyword evidence="3 9" id="KW-0547">Nucleotide-binding</keyword>
<organism evidence="11 12">
    <name type="scientific">Mycoplasmoides pneumoniae (strain ATCC 15531 / DSM 23978 / CIP 103766 / NBRC 14401 / NCTC 10119 / FH)</name>
    <name type="common">Mycoplasma pneumoniae</name>
    <dbReference type="NCBI Taxonomy" id="722438"/>
    <lineage>
        <taxon>Bacteria</taxon>
        <taxon>Bacillati</taxon>
        <taxon>Mycoplasmatota</taxon>
        <taxon>Mycoplasmoidales</taxon>
        <taxon>Mycoplasmoidaceae</taxon>
        <taxon>Mycoplasmoides</taxon>
    </lineage>
</organism>
<dbReference type="AlphaFoldDB" id="A0A0H3DKE9"/>
<dbReference type="FunFam" id="3.40.50.300:FF:000053">
    <property type="entry name" value="Signal recognition particle receptor FtsY"/>
    <property type="match status" value="1"/>
</dbReference>
<dbReference type="SMART" id="SM00382">
    <property type="entry name" value="AAA"/>
    <property type="match status" value="1"/>
</dbReference>
<dbReference type="InterPro" id="IPR004390">
    <property type="entry name" value="SR_rcpt_FtsY"/>
</dbReference>
<dbReference type="Gene3D" id="3.40.50.300">
    <property type="entry name" value="P-loop containing nucleotide triphosphate hydrolases"/>
    <property type="match status" value="1"/>
</dbReference>
<dbReference type="Gene3D" id="1.20.120.140">
    <property type="entry name" value="Signal recognition particle SRP54, nucleotide-binding domain"/>
    <property type="match status" value="1"/>
</dbReference>
<feature type="binding site" evidence="9">
    <location>
        <begin position="289"/>
        <end position="292"/>
    </location>
    <ligand>
        <name>GTP</name>
        <dbReference type="ChEBI" id="CHEBI:37565"/>
    </ligand>
</feature>
<dbReference type="PANTHER" id="PTHR43134:SF1">
    <property type="entry name" value="SIGNAL RECOGNITION PARTICLE RECEPTOR SUBUNIT ALPHA"/>
    <property type="match status" value="1"/>
</dbReference>
<dbReference type="InterPro" id="IPR013822">
    <property type="entry name" value="Signal_recog_particl_SRP54_hlx"/>
</dbReference>
<proteinExistence type="inferred from homology"/>
<evidence type="ECO:0000259" key="10">
    <source>
        <dbReference type="PROSITE" id="PS00300"/>
    </source>
</evidence>
<keyword evidence="4 9" id="KW-0378">Hydrolase</keyword>
<dbReference type="SMR" id="A0A0H3DKE9"/>
<keyword evidence="7 9" id="KW-0675">Receptor</keyword>
<dbReference type="InterPro" id="IPR027417">
    <property type="entry name" value="P-loop_NTPase"/>
</dbReference>
<name>A0A0H3DKE9_MYCPB</name>
<dbReference type="GeneID" id="66608908"/>
<dbReference type="GO" id="GO:0005737">
    <property type="term" value="C:cytoplasm"/>
    <property type="evidence" value="ECO:0007669"/>
    <property type="project" value="UniProtKB-SubCell"/>
</dbReference>
<comment type="catalytic activity">
    <reaction evidence="8 9">
        <text>GTP + H2O = GDP + phosphate + H(+)</text>
        <dbReference type="Rhea" id="RHEA:19669"/>
        <dbReference type="ChEBI" id="CHEBI:15377"/>
        <dbReference type="ChEBI" id="CHEBI:15378"/>
        <dbReference type="ChEBI" id="CHEBI:37565"/>
        <dbReference type="ChEBI" id="CHEBI:43474"/>
        <dbReference type="ChEBI" id="CHEBI:58189"/>
        <dbReference type="EC" id="3.6.5.4"/>
    </reaction>
</comment>
<keyword evidence="1 9" id="KW-1003">Cell membrane</keyword>
<dbReference type="GO" id="GO:0003924">
    <property type="term" value="F:GTPase activity"/>
    <property type="evidence" value="ECO:0007669"/>
    <property type="project" value="UniProtKB-UniRule"/>
</dbReference>
<keyword evidence="5 9" id="KW-0342">GTP-binding</keyword>
<dbReference type="eggNOG" id="COG0552">
    <property type="taxonomic scope" value="Bacteria"/>
</dbReference>
<comment type="function">
    <text evidence="9">Involved in targeting and insertion of nascent membrane proteins into the cytoplasmic membrane. Acts as a receptor for the complex formed by the signal recognition particle (SRP) and the ribosome-nascent chain (RNC).</text>
</comment>
<dbReference type="EC" id="3.6.5.4" evidence="9"/>
<feature type="binding site" evidence="9">
    <location>
        <begin position="225"/>
        <end position="229"/>
    </location>
    <ligand>
        <name>GTP</name>
        <dbReference type="ChEBI" id="CHEBI:37565"/>
    </ligand>
</feature>
<dbReference type="HOGENOM" id="CLU_009301_3_0_14"/>
<evidence type="ECO:0000256" key="4">
    <source>
        <dbReference type="ARBA" id="ARBA00022801"/>
    </source>
</evidence>
<evidence type="ECO:0000256" key="8">
    <source>
        <dbReference type="ARBA" id="ARBA00048027"/>
    </source>
</evidence>
<dbReference type="SUPFAM" id="SSF52540">
    <property type="entry name" value="P-loop containing nucleoside triphosphate hydrolases"/>
    <property type="match status" value="1"/>
</dbReference>
<dbReference type="PaxDb" id="722438-MPNE_0498"/>
<dbReference type="InterPro" id="IPR036225">
    <property type="entry name" value="SRP/SRP_N"/>
</dbReference>
<dbReference type="SUPFAM" id="SSF47364">
    <property type="entry name" value="Domain of the SRP/SRP receptor G-proteins"/>
    <property type="match status" value="1"/>
</dbReference>
<evidence type="ECO:0000313" key="11">
    <source>
        <dbReference type="EMBL" id="ADK86858.1"/>
    </source>
</evidence>
<dbReference type="GO" id="GO:0005886">
    <property type="term" value="C:plasma membrane"/>
    <property type="evidence" value="ECO:0007669"/>
    <property type="project" value="UniProtKB-SubCell"/>
</dbReference>
<dbReference type="EMBL" id="CP002077">
    <property type="protein sequence ID" value="ADK86858.1"/>
    <property type="molecule type" value="Genomic_DNA"/>
</dbReference>
<dbReference type="NCBIfam" id="TIGR00064">
    <property type="entry name" value="ftsY"/>
    <property type="match status" value="1"/>
</dbReference>
<evidence type="ECO:0000256" key="9">
    <source>
        <dbReference type="HAMAP-Rule" id="MF_00920"/>
    </source>
</evidence>
<dbReference type="SMART" id="SM00963">
    <property type="entry name" value="SRP54_N"/>
    <property type="match status" value="1"/>
</dbReference>